<dbReference type="InterPro" id="IPR013783">
    <property type="entry name" value="Ig-like_fold"/>
</dbReference>
<gene>
    <name evidence="2" type="ORF">V9T40_001270</name>
</gene>
<dbReference type="InterPro" id="IPR036179">
    <property type="entry name" value="Ig-like_dom_sf"/>
</dbReference>
<dbReference type="SUPFAM" id="SSF48726">
    <property type="entry name" value="Immunoglobulin"/>
    <property type="match status" value="1"/>
</dbReference>
<dbReference type="Gene3D" id="2.60.40.10">
    <property type="entry name" value="Immunoglobulins"/>
    <property type="match status" value="1"/>
</dbReference>
<dbReference type="AlphaFoldDB" id="A0AAN9TCJ5"/>
<feature type="domain" description="Immunoglobulin-like beta-sandwich" evidence="1">
    <location>
        <begin position="12"/>
        <end position="67"/>
    </location>
</feature>
<organism evidence="2 3">
    <name type="scientific">Parthenolecanium corni</name>
    <dbReference type="NCBI Taxonomy" id="536013"/>
    <lineage>
        <taxon>Eukaryota</taxon>
        <taxon>Metazoa</taxon>
        <taxon>Ecdysozoa</taxon>
        <taxon>Arthropoda</taxon>
        <taxon>Hexapoda</taxon>
        <taxon>Insecta</taxon>
        <taxon>Pterygota</taxon>
        <taxon>Neoptera</taxon>
        <taxon>Paraneoptera</taxon>
        <taxon>Hemiptera</taxon>
        <taxon>Sternorrhyncha</taxon>
        <taxon>Coccoidea</taxon>
        <taxon>Coccidae</taxon>
        <taxon>Parthenolecanium</taxon>
    </lineage>
</organism>
<dbReference type="InterPro" id="IPR013151">
    <property type="entry name" value="Immunoglobulin_dom"/>
</dbReference>
<evidence type="ECO:0000313" key="3">
    <source>
        <dbReference type="Proteomes" id="UP001367676"/>
    </source>
</evidence>
<sequence>MERKWQGNYVLLWRRGSAVLTAGNLMVTRDSRFRLVDGYNLEVSDVMPQDAGDYICQISESHNPDQIHTVEILGK</sequence>
<dbReference type="EMBL" id="JBBCAQ010000034">
    <property type="protein sequence ID" value="KAK7580641.1"/>
    <property type="molecule type" value="Genomic_DNA"/>
</dbReference>
<reference evidence="2 3" key="1">
    <citation type="submission" date="2024-03" db="EMBL/GenBank/DDBJ databases">
        <title>Adaptation during the transition from Ophiocordyceps entomopathogen to insect associate is accompanied by gene loss and intensified selection.</title>
        <authorList>
            <person name="Ward C.M."/>
            <person name="Onetto C.A."/>
            <person name="Borneman A.R."/>
        </authorList>
    </citation>
    <scope>NUCLEOTIDE SEQUENCE [LARGE SCALE GENOMIC DNA]</scope>
    <source>
        <strain evidence="2">AWRI1</strain>
        <tissue evidence="2">Single Adult Female</tissue>
    </source>
</reference>
<protein>
    <recommendedName>
        <fullName evidence="1">Immunoglobulin-like beta-sandwich domain-containing protein</fullName>
    </recommendedName>
</protein>
<keyword evidence="3" id="KW-1185">Reference proteome</keyword>
<accession>A0AAN9TCJ5</accession>
<evidence type="ECO:0000313" key="2">
    <source>
        <dbReference type="EMBL" id="KAK7580641.1"/>
    </source>
</evidence>
<evidence type="ECO:0000259" key="1">
    <source>
        <dbReference type="Pfam" id="PF00047"/>
    </source>
</evidence>
<comment type="caution">
    <text evidence="2">The sequence shown here is derived from an EMBL/GenBank/DDBJ whole genome shotgun (WGS) entry which is preliminary data.</text>
</comment>
<dbReference type="Pfam" id="PF00047">
    <property type="entry name" value="ig"/>
    <property type="match status" value="1"/>
</dbReference>
<name>A0AAN9TCJ5_9HEMI</name>
<dbReference type="Proteomes" id="UP001367676">
    <property type="component" value="Unassembled WGS sequence"/>
</dbReference>
<proteinExistence type="predicted"/>